<accession>A0A5J4PPA4</accession>
<gene>
    <name evidence="1" type="ORF">EZS28_056145</name>
</gene>
<proteinExistence type="predicted"/>
<evidence type="ECO:0000313" key="2">
    <source>
        <dbReference type="Proteomes" id="UP000324800"/>
    </source>
</evidence>
<name>A0A5J4PPA4_9EUKA</name>
<organism evidence="1 2">
    <name type="scientific">Streblomastix strix</name>
    <dbReference type="NCBI Taxonomy" id="222440"/>
    <lineage>
        <taxon>Eukaryota</taxon>
        <taxon>Metamonada</taxon>
        <taxon>Preaxostyla</taxon>
        <taxon>Oxymonadida</taxon>
        <taxon>Streblomastigidae</taxon>
        <taxon>Streblomastix</taxon>
    </lineage>
</organism>
<dbReference type="Proteomes" id="UP000324800">
    <property type="component" value="Unassembled WGS sequence"/>
</dbReference>
<reference evidence="1 2" key="1">
    <citation type="submission" date="2019-03" db="EMBL/GenBank/DDBJ databases">
        <title>Single cell metagenomics reveals metabolic interactions within the superorganism composed of flagellate Streblomastix strix and complex community of Bacteroidetes bacteria on its surface.</title>
        <authorList>
            <person name="Treitli S.C."/>
            <person name="Kolisko M."/>
            <person name="Husnik F."/>
            <person name="Keeling P."/>
            <person name="Hampl V."/>
        </authorList>
    </citation>
    <scope>NUCLEOTIDE SEQUENCE [LARGE SCALE GENOMIC DNA]</scope>
    <source>
        <strain evidence="1">ST1C</strain>
    </source>
</reference>
<evidence type="ECO:0000313" key="1">
    <source>
        <dbReference type="EMBL" id="KAA6311337.1"/>
    </source>
</evidence>
<feature type="non-terminal residue" evidence="1">
    <location>
        <position position="1"/>
    </location>
</feature>
<protein>
    <submittedName>
        <fullName evidence="1">Uncharacterized protein</fullName>
    </submittedName>
</protein>
<dbReference type="EMBL" id="SNRW01049291">
    <property type="protein sequence ID" value="KAA6311337.1"/>
    <property type="molecule type" value="Genomic_DNA"/>
</dbReference>
<comment type="caution">
    <text evidence="1">The sequence shown here is derived from an EMBL/GenBank/DDBJ whole genome shotgun (WGS) entry which is preliminary data.</text>
</comment>
<dbReference type="AlphaFoldDB" id="A0A5J4PPA4"/>
<sequence length="77" mass="8503">VIEGFYGIDNQFPPIGTVGEQIEGNYGLIYGGGFRDGYKYGGRLLIGYFYQLEITGYGLNIPSYAPIIGITQFGFFD</sequence>